<evidence type="ECO:0000313" key="4">
    <source>
        <dbReference type="EMBL" id="KAK7467447.1"/>
    </source>
</evidence>
<gene>
    <name evidence="4" type="ORF">VKT23_004501</name>
</gene>
<dbReference type="InterPro" id="IPR015943">
    <property type="entry name" value="WD40/YVTN_repeat-like_dom_sf"/>
</dbReference>
<dbReference type="EMBL" id="JBANRG010000004">
    <property type="protein sequence ID" value="KAK7467447.1"/>
    <property type="molecule type" value="Genomic_DNA"/>
</dbReference>
<feature type="compositionally biased region" description="Basic and acidic residues" evidence="3">
    <location>
        <begin position="68"/>
        <end position="83"/>
    </location>
</feature>
<dbReference type="PANTHER" id="PTHR14107">
    <property type="entry name" value="WD REPEAT PROTEIN"/>
    <property type="match status" value="1"/>
</dbReference>
<keyword evidence="2" id="KW-0677">Repeat</keyword>
<reference evidence="4 5" key="1">
    <citation type="submission" date="2024-01" db="EMBL/GenBank/DDBJ databases">
        <title>A draft genome for the cacao thread blight pathogen Marasmiellus scandens.</title>
        <authorList>
            <person name="Baruah I.K."/>
            <person name="Leung J."/>
            <person name="Bukari Y."/>
            <person name="Amoako-Attah I."/>
            <person name="Meinhardt L.W."/>
            <person name="Bailey B.A."/>
            <person name="Cohen S.P."/>
        </authorList>
    </citation>
    <scope>NUCLEOTIDE SEQUENCE [LARGE SCALE GENOMIC DNA]</scope>
    <source>
        <strain evidence="4 5">GH-19</strain>
    </source>
</reference>
<keyword evidence="1" id="KW-0853">WD repeat</keyword>
<comment type="caution">
    <text evidence="4">The sequence shown here is derived from an EMBL/GenBank/DDBJ whole genome shotgun (WGS) entry which is preliminary data.</text>
</comment>
<dbReference type="SUPFAM" id="SSF50978">
    <property type="entry name" value="WD40 repeat-like"/>
    <property type="match status" value="1"/>
</dbReference>
<protein>
    <recommendedName>
        <fullName evidence="6">WD40 repeat-like protein</fullName>
    </recommendedName>
</protein>
<feature type="compositionally biased region" description="Basic residues" evidence="3">
    <location>
        <begin position="120"/>
        <end position="131"/>
    </location>
</feature>
<feature type="region of interest" description="Disordered" evidence="3">
    <location>
        <begin position="50"/>
        <end position="131"/>
    </location>
</feature>
<dbReference type="Proteomes" id="UP001498398">
    <property type="component" value="Unassembled WGS sequence"/>
</dbReference>
<keyword evidence="5" id="KW-1185">Reference proteome</keyword>
<evidence type="ECO:0000256" key="2">
    <source>
        <dbReference type="ARBA" id="ARBA00022737"/>
    </source>
</evidence>
<proteinExistence type="predicted"/>
<feature type="compositionally biased region" description="Polar residues" evidence="3">
    <location>
        <begin position="105"/>
        <end position="118"/>
    </location>
</feature>
<dbReference type="InterPro" id="IPR051362">
    <property type="entry name" value="WD_repeat_creC_regulators"/>
</dbReference>
<dbReference type="SMART" id="SM00320">
    <property type="entry name" value="WD40"/>
    <property type="match status" value="2"/>
</dbReference>
<evidence type="ECO:0000256" key="3">
    <source>
        <dbReference type="SAM" id="MobiDB-lite"/>
    </source>
</evidence>
<organism evidence="4 5">
    <name type="scientific">Marasmiellus scandens</name>
    <dbReference type="NCBI Taxonomy" id="2682957"/>
    <lineage>
        <taxon>Eukaryota</taxon>
        <taxon>Fungi</taxon>
        <taxon>Dikarya</taxon>
        <taxon>Basidiomycota</taxon>
        <taxon>Agaricomycotina</taxon>
        <taxon>Agaricomycetes</taxon>
        <taxon>Agaricomycetidae</taxon>
        <taxon>Agaricales</taxon>
        <taxon>Marasmiineae</taxon>
        <taxon>Omphalotaceae</taxon>
        <taxon>Marasmiellus</taxon>
    </lineage>
</organism>
<dbReference type="InterPro" id="IPR036322">
    <property type="entry name" value="WD40_repeat_dom_sf"/>
</dbReference>
<dbReference type="Gene3D" id="2.130.10.10">
    <property type="entry name" value="YVTN repeat-like/Quinoprotein amine dehydrogenase"/>
    <property type="match status" value="1"/>
</dbReference>
<feature type="compositionally biased region" description="Low complexity" evidence="3">
    <location>
        <begin position="291"/>
        <end position="300"/>
    </location>
</feature>
<evidence type="ECO:0000313" key="5">
    <source>
        <dbReference type="Proteomes" id="UP001498398"/>
    </source>
</evidence>
<evidence type="ECO:0008006" key="6">
    <source>
        <dbReference type="Google" id="ProtNLM"/>
    </source>
</evidence>
<dbReference type="PANTHER" id="PTHR14107:SF16">
    <property type="entry name" value="AT02583P"/>
    <property type="match status" value="1"/>
</dbReference>
<dbReference type="InterPro" id="IPR001680">
    <property type="entry name" value="WD40_rpt"/>
</dbReference>
<feature type="region of interest" description="Disordered" evidence="3">
    <location>
        <begin position="274"/>
        <end position="305"/>
    </location>
</feature>
<name>A0ABR1K0Q9_9AGAR</name>
<sequence length="394" mass="42693">MESQTAFVGPEGVYSIVEEHKPSVLQTHAATTSPIIYPTRVTTITVRFPPAKQQGSAPGLAQFLGGNKDSKKDKTAQKERDDGISQTSSDTPDEAEDTVPGSPSVPANHTLFSQSSVAATRKKKSAARPKHNIKTTSSTFITRIQTADGYTRTMQSKQGDCTFLFYNQVKSFLWVEAGVNSKEPLARVNFSAHPTCHDVNPLTASPERLDVIIGFSTGDLIWLDPISSRYARLNKQGCITNSPCTSVRWVPSSTTLFLVSHADGTIIVYDRDREDGSFTPQEPVSLAPTASGSNSSSEGSSQKEWDPMDNIFVTMPPWHPVTAGGIAVTGKSDKEKAASVKNPVSHWKVSRKSVVDFVFSPDVKYVAAISEDGCLRVIDALAEQYVVHPRSSSA</sequence>
<accession>A0ABR1K0Q9</accession>
<evidence type="ECO:0000256" key="1">
    <source>
        <dbReference type="ARBA" id="ARBA00022574"/>
    </source>
</evidence>